<evidence type="ECO:0000256" key="1">
    <source>
        <dbReference type="SAM" id="Phobius"/>
    </source>
</evidence>
<comment type="caution">
    <text evidence="2">The sequence shown here is derived from an EMBL/GenBank/DDBJ whole genome shotgun (WGS) entry which is preliminary data.</text>
</comment>
<keyword evidence="1" id="KW-0812">Transmembrane</keyword>
<gene>
    <name evidence="2" type="ORF">CPB84DRAFT_1832627</name>
</gene>
<feature type="transmembrane region" description="Helical" evidence="1">
    <location>
        <begin position="260"/>
        <end position="280"/>
    </location>
</feature>
<name>A0A9P5P2G3_GYMJU</name>
<keyword evidence="1" id="KW-0472">Membrane</keyword>
<feature type="transmembrane region" description="Helical" evidence="1">
    <location>
        <begin position="23"/>
        <end position="45"/>
    </location>
</feature>
<protein>
    <submittedName>
        <fullName evidence="2">Uncharacterized protein</fullName>
    </submittedName>
</protein>
<dbReference type="EMBL" id="JADNYJ010000001">
    <property type="protein sequence ID" value="KAF8913731.1"/>
    <property type="molecule type" value="Genomic_DNA"/>
</dbReference>
<feature type="transmembrane region" description="Helical" evidence="1">
    <location>
        <begin position="186"/>
        <end position="209"/>
    </location>
</feature>
<evidence type="ECO:0000313" key="2">
    <source>
        <dbReference type="EMBL" id="KAF8913731.1"/>
    </source>
</evidence>
<sequence>MSTVAPTDDDLPVNIVRGTHGQLIFFLVLNMWPSHLGLPILLSIVFFSKRVNRHPTFVNLCVAFIIVGFSSSLLVYAGRTVGPEPSTMLCLLQASLLYGMPALTSTAAFMLVLQMFFTTRAAFFGEEYQDSDHIIRTWIMLTLPFVTFFVCVVATATVGATSPLRVSRNRRFFYCSLQSSPLTDSLSVFSAIILFSTFIFITWTAVLIYKRLMVTKDALPKWTMDLSLPLRIIAFGLYTITAMSLSLLSINSPSSPVPDLVIALAATMVIMIFGTQRDIICTLCFWRRPPPPEVPEELHVDLRQAFDLEAKRSGSDIIGPPKAF</sequence>
<feature type="transmembrane region" description="Helical" evidence="1">
    <location>
        <begin position="138"/>
        <end position="160"/>
    </location>
</feature>
<keyword evidence="3" id="KW-1185">Reference proteome</keyword>
<feature type="transmembrane region" description="Helical" evidence="1">
    <location>
        <begin position="96"/>
        <end position="117"/>
    </location>
</feature>
<feature type="transmembrane region" description="Helical" evidence="1">
    <location>
        <begin position="230"/>
        <end position="248"/>
    </location>
</feature>
<dbReference type="Proteomes" id="UP000724874">
    <property type="component" value="Unassembled WGS sequence"/>
</dbReference>
<proteinExistence type="predicted"/>
<organism evidence="2 3">
    <name type="scientific">Gymnopilus junonius</name>
    <name type="common">Spectacular rustgill mushroom</name>
    <name type="synonym">Gymnopilus spectabilis subsp. junonius</name>
    <dbReference type="NCBI Taxonomy" id="109634"/>
    <lineage>
        <taxon>Eukaryota</taxon>
        <taxon>Fungi</taxon>
        <taxon>Dikarya</taxon>
        <taxon>Basidiomycota</taxon>
        <taxon>Agaricomycotina</taxon>
        <taxon>Agaricomycetes</taxon>
        <taxon>Agaricomycetidae</taxon>
        <taxon>Agaricales</taxon>
        <taxon>Agaricineae</taxon>
        <taxon>Hymenogastraceae</taxon>
        <taxon>Gymnopilus</taxon>
    </lineage>
</organism>
<feature type="transmembrane region" description="Helical" evidence="1">
    <location>
        <begin position="57"/>
        <end position="76"/>
    </location>
</feature>
<keyword evidence="1" id="KW-1133">Transmembrane helix</keyword>
<accession>A0A9P5P2G3</accession>
<dbReference type="AlphaFoldDB" id="A0A9P5P2G3"/>
<dbReference type="OrthoDB" id="3222065at2759"/>
<evidence type="ECO:0000313" key="3">
    <source>
        <dbReference type="Proteomes" id="UP000724874"/>
    </source>
</evidence>
<reference evidence="2" key="1">
    <citation type="submission" date="2020-11" db="EMBL/GenBank/DDBJ databases">
        <authorList>
            <consortium name="DOE Joint Genome Institute"/>
            <person name="Ahrendt S."/>
            <person name="Riley R."/>
            <person name="Andreopoulos W."/>
            <person name="LaButti K."/>
            <person name="Pangilinan J."/>
            <person name="Ruiz-duenas F.J."/>
            <person name="Barrasa J.M."/>
            <person name="Sanchez-Garcia M."/>
            <person name="Camarero S."/>
            <person name="Miyauchi S."/>
            <person name="Serrano A."/>
            <person name="Linde D."/>
            <person name="Babiker R."/>
            <person name="Drula E."/>
            <person name="Ayuso-Fernandez I."/>
            <person name="Pacheco R."/>
            <person name="Padilla G."/>
            <person name="Ferreira P."/>
            <person name="Barriuso J."/>
            <person name="Kellner H."/>
            <person name="Castanera R."/>
            <person name="Alfaro M."/>
            <person name="Ramirez L."/>
            <person name="Pisabarro A.G."/>
            <person name="Kuo A."/>
            <person name="Tritt A."/>
            <person name="Lipzen A."/>
            <person name="He G."/>
            <person name="Yan M."/>
            <person name="Ng V."/>
            <person name="Cullen D."/>
            <person name="Martin F."/>
            <person name="Rosso M.-N."/>
            <person name="Henrissat B."/>
            <person name="Hibbett D."/>
            <person name="Martinez A.T."/>
            <person name="Grigoriev I.V."/>
        </authorList>
    </citation>
    <scope>NUCLEOTIDE SEQUENCE</scope>
    <source>
        <strain evidence="2">AH 44721</strain>
    </source>
</reference>